<dbReference type="STRING" id="1220589.CD32_13725"/>
<dbReference type="AlphaFoldDB" id="A0A0A3IJZ8"/>
<evidence type="ECO:0000313" key="4">
    <source>
        <dbReference type="Proteomes" id="UP000030437"/>
    </source>
</evidence>
<dbReference type="OrthoDB" id="2446145at2"/>
<feature type="coiled-coil region" evidence="1">
    <location>
        <begin position="96"/>
        <end position="130"/>
    </location>
</feature>
<keyword evidence="2" id="KW-0472">Membrane</keyword>
<proteinExistence type="predicted"/>
<keyword evidence="2" id="KW-0812">Transmembrane</keyword>
<keyword evidence="1" id="KW-0175">Coiled coil</keyword>
<dbReference type="eggNOG" id="COG0845">
    <property type="taxonomic scope" value="Bacteria"/>
</dbReference>
<evidence type="ECO:0000313" key="3">
    <source>
        <dbReference type="EMBL" id="KGR83760.1"/>
    </source>
</evidence>
<name>A0A0A3IJZ8_9BACI</name>
<dbReference type="RefSeq" id="WP_036155573.1">
    <property type="nucleotide sequence ID" value="NZ_AVCX01000004.1"/>
</dbReference>
<organism evidence="3 4">
    <name type="scientific">Lysinibacillus odysseyi 34hs-1 = NBRC 100172</name>
    <dbReference type="NCBI Taxonomy" id="1220589"/>
    <lineage>
        <taxon>Bacteria</taxon>
        <taxon>Bacillati</taxon>
        <taxon>Bacillota</taxon>
        <taxon>Bacilli</taxon>
        <taxon>Bacillales</taxon>
        <taxon>Bacillaceae</taxon>
        <taxon>Lysinibacillus</taxon>
    </lineage>
</organism>
<sequence length="479" mass="54167">MVINKKFKIFALIAVILVVINAYLALKNNDVIQKAYYIDNIQYAAGGIHTKELDKEGILATSDDLRLAAPVQSIDEVLVQRGESVTAQQELAIYKTDAVEKEQQKLEIERSAYESELAELEDILSDLSMASGSSNPSTSTDSTTLGSSGLWNIDLTLEFGIDQNTPTAEGEAIIRRHIAETEREIEILDAMMTELITDQALASPVDGVVADIVQDGDTITFIIYAADKNIITYIDEEQWQRVEPQQKAEIIVRAGKDDEMTIEGTVVEKQEIPAVESLWYDEMNKHDKLDPSKTLYEVQIQPFDQLVDYPFGEKADVTITTDEVFNSFIVPSDWIVEYEVPDIGNTHIYTIGYDGKTRLVPVEVAFKKKGTVTETVKEEIPVEEEPVEEEEVVDEATEEEKTIYTVDFDQKKEEDEEDKEELYDVTVFTGAIEDRTILLDGTARNIYAPTFRPYPLEKYKWEDVGTVTWRDIVKFILQP</sequence>
<dbReference type="EMBL" id="JPVP01000057">
    <property type="protein sequence ID" value="KGR83760.1"/>
    <property type="molecule type" value="Genomic_DNA"/>
</dbReference>
<reference evidence="3 4" key="1">
    <citation type="submission" date="2014-02" db="EMBL/GenBank/DDBJ databases">
        <title>Draft genome sequence of Lysinibacillus odysseyi NBRC 100172.</title>
        <authorList>
            <person name="Zhang F."/>
            <person name="Wang G."/>
            <person name="Zhang L."/>
        </authorList>
    </citation>
    <scope>NUCLEOTIDE SEQUENCE [LARGE SCALE GENOMIC DNA]</scope>
    <source>
        <strain evidence="3 4">NBRC 100172</strain>
    </source>
</reference>
<dbReference type="Proteomes" id="UP000030437">
    <property type="component" value="Unassembled WGS sequence"/>
</dbReference>
<comment type="caution">
    <text evidence="3">The sequence shown here is derived from an EMBL/GenBank/DDBJ whole genome shotgun (WGS) entry which is preliminary data.</text>
</comment>
<keyword evidence="4" id="KW-1185">Reference proteome</keyword>
<evidence type="ECO:0000256" key="1">
    <source>
        <dbReference type="SAM" id="Coils"/>
    </source>
</evidence>
<keyword evidence="2" id="KW-1133">Transmembrane helix</keyword>
<gene>
    <name evidence="3" type="ORF">CD32_13725</name>
</gene>
<evidence type="ECO:0008006" key="5">
    <source>
        <dbReference type="Google" id="ProtNLM"/>
    </source>
</evidence>
<evidence type="ECO:0000256" key="2">
    <source>
        <dbReference type="SAM" id="Phobius"/>
    </source>
</evidence>
<protein>
    <recommendedName>
        <fullName evidence="5">HlyD family secretion protein</fullName>
    </recommendedName>
</protein>
<accession>A0A0A3IJZ8</accession>
<feature type="transmembrane region" description="Helical" evidence="2">
    <location>
        <begin position="7"/>
        <end position="26"/>
    </location>
</feature>